<feature type="compositionally biased region" description="Basic residues" evidence="1">
    <location>
        <begin position="24"/>
        <end position="38"/>
    </location>
</feature>
<feature type="region of interest" description="Disordered" evidence="1">
    <location>
        <begin position="50"/>
        <end position="72"/>
    </location>
</feature>
<comment type="caution">
    <text evidence="2">The sequence shown here is derived from an EMBL/GenBank/DDBJ whole genome shotgun (WGS) entry which is preliminary data.</text>
</comment>
<keyword evidence="3" id="KW-1185">Reference proteome</keyword>
<feature type="region of interest" description="Disordered" evidence="1">
    <location>
        <begin position="1"/>
        <end position="38"/>
    </location>
</feature>
<feature type="compositionally biased region" description="Basic and acidic residues" evidence="1">
    <location>
        <begin position="1"/>
        <end position="14"/>
    </location>
</feature>
<evidence type="ECO:0000313" key="2">
    <source>
        <dbReference type="EMBL" id="KAK3793743.1"/>
    </source>
</evidence>
<proteinExistence type="predicted"/>
<protein>
    <submittedName>
        <fullName evidence="2">Uncharacterized protein</fullName>
    </submittedName>
</protein>
<organism evidence="2 3">
    <name type="scientific">Elysia crispata</name>
    <name type="common">lettuce slug</name>
    <dbReference type="NCBI Taxonomy" id="231223"/>
    <lineage>
        <taxon>Eukaryota</taxon>
        <taxon>Metazoa</taxon>
        <taxon>Spiralia</taxon>
        <taxon>Lophotrochozoa</taxon>
        <taxon>Mollusca</taxon>
        <taxon>Gastropoda</taxon>
        <taxon>Heterobranchia</taxon>
        <taxon>Euthyneura</taxon>
        <taxon>Panpulmonata</taxon>
        <taxon>Sacoglossa</taxon>
        <taxon>Placobranchoidea</taxon>
        <taxon>Plakobranchidae</taxon>
        <taxon>Elysia</taxon>
    </lineage>
</organism>
<name>A0AAE1ATW1_9GAST</name>
<sequence length="133" mass="14787">MPVVSSEKKKESKDSTANNEAHQTLHKKSRKIQHQTTKHTRLFTKCNAQSAQLNSTEKHEDSFSEESLQSPPTLSAAVELYRAGVDGGGLRLVLTFGDDNSDTACFRLDSGFRQSPYTTHEEKAQEKFTSGVQ</sequence>
<evidence type="ECO:0000313" key="3">
    <source>
        <dbReference type="Proteomes" id="UP001283361"/>
    </source>
</evidence>
<dbReference type="EMBL" id="JAWDGP010001179">
    <property type="protein sequence ID" value="KAK3793743.1"/>
    <property type="molecule type" value="Genomic_DNA"/>
</dbReference>
<reference evidence="2" key="1">
    <citation type="journal article" date="2023" name="G3 (Bethesda)">
        <title>A reference genome for the long-term kleptoplast-retaining sea slug Elysia crispata morphotype clarki.</title>
        <authorList>
            <person name="Eastman K.E."/>
            <person name="Pendleton A.L."/>
            <person name="Shaikh M.A."/>
            <person name="Suttiyut T."/>
            <person name="Ogas R."/>
            <person name="Tomko P."/>
            <person name="Gavelis G."/>
            <person name="Widhalm J.R."/>
            <person name="Wisecaver J.H."/>
        </authorList>
    </citation>
    <scope>NUCLEOTIDE SEQUENCE</scope>
    <source>
        <strain evidence="2">ECLA1</strain>
    </source>
</reference>
<accession>A0AAE1ATW1</accession>
<dbReference type="AlphaFoldDB" id="A0AAE1ATW1"/>
<dbReference type="Proteomes" id="UP001283361">
    <property type="component" value="Unassembled WGS sequence"/>
</dbReference>
<evidence type="ECO:0000256" key="1">
    <source>
        <dbReference type="SAM" id="MobiDB-lite"/>
    </source>
</evidence>
<gene>
    <name evidence="2" type="ORF">RRG08_043391</name>
</gene>